<organism evidence="2 3">
    <name type="scientific">Acetomicrobium flavidum</name>
    <dbReference type="NCBI Taxonomy" id="49896"/>
    <lineage>
        <taxon>Bacteria</taxon>
        <taxon>Thermotogati</taxon>
        <taxon>Synergistota</taxon>
        <taxon>Synergistia</taxon>
        <taxon>Synergistales</taxon>
        <taxon>Acetomicrobiaceae</taxon>
        <taxon>Acetomicrobium</taxon>
    </lineage>
</organism>
<sequence length="442" mass="51358">MNTNIPTLEPAYDFNADVHSIQLYCGRVEICIDGNIYVGDGEVRLDFLPKASVNFYGHFHNVPFEDRLKEISFFTINNIKVECLKLSGDLNLTSDEFNVKCCPKLEPINCIGNDSTQIKWILFHLFNFVDLIGNRKTVEQSEEKGYLIQRMDLFCDDWKVELKSLISTNENIKLLREGGGYRLTHIGCITRTNDAQFTGKMAKEFLYALRFFLSFAKGGWCEPICAVGFDNAGNRVWELWSSPKEPWVVPVTWFDPYNSYQLVELFPNFMKRWADDSWQEALREVVYWYLNANNPSRGVDAGIILTQAALERLSYEYVVKDKKLLSVDGFKNIWASDKLRLLFSSLRIPLDIPVEAHNLQCFSLSKQIKWLDAPHALTEIRNSLVHPEHKHRGRYDTAYYEAWNLGLWYLEMSILAICNYTSTYGNRLKQRWVGEIEDVPWK</sequence>
<evidence type="ECO:0000313" key="2">
    <source>
        <dbReference type="EMBL" id="SIN70186.1"/>
    </source>
</evidence>
<protein>
    <recommendedName>
        <fullName evidence="1">YopA central domain-containing protein</fullName>
    </recommendedName>
</protein>
<accession>A0ABY1JDV0</accession>
<dbReference type="RefSeq" id="WP_143228349.1">
    <property type="nucleotide sequence ID" value="NZ_FSQZ01000001.1"/>
</dbReference>
<feature type="domain" description="YopA central" evidence="1">
    <location>
        <begin position="113"/>
        <end position="244"/>
    </location>
</feature>
<reference evidence="2 3" key="1">
    <citation type="submission" date="2016-11" db="EMBL/GenBank/DDBJ databases">
        <authorList>
            <person name="Varghese N."/>
            <person name="Submissions S."/>
        </authorList>
    </citation>
    <scope>NUCLEOTIDE SEQUENCE [LARGE SCALE GENOMIC DNA]</scope>
    <source>
        <strain evidence="2 3">DSM 20664</strain>
    </source>
</reference>
<dbReference type="Proteomes" id="UP000185093">
    <property type="component" value="Unassembled WGS sequence"/>
</dbReference>
<dbReference type="Pfam" id="PF26308">
    <property type="entry name" value="YopA_M"/>
    <property type="match status" value="1"/>
</dbReference>
<dbReference type="EMBL" id="FSQZ01000001">
    <property type="protein sequence ID" value="SIN70186.1"/>
    <property type="molecule type" value="Genomic_DNA"/>
</dbReference>
<gene>
    <name evidence="2" type="ORF">SAMN05444368_1312</name>
</gene>
<proteinExistence type="predicted"/>
<name>A0ABY1JDV0_9BACT</name>
<evidence type="ECO:0000313" key="3">
    <source>
        <dbReference type="Proteomes" id="UP000185093"/>
    </source>
</evidence>
<dbReference type="InterPro" id="IPR058684">
    <property type="entry name" value="YopA_M"/>
</dbReference>
<evidence type="ECO:0000259" key="1">
    <source>
        <dbReference type="Pfam" id="PF26308"/>
    </source>
</evidence>
<keyword evidence="3" id="KW-1185">Reference proteome</keyword>
<comment type="caution">
    <text evidence="2">The sequence shown here is derived from an EMBL/GenBank/DDBJ whole genome shotgun (WGS) entry which is preliminary data.</text>
</comment>